<protein>
    <recommendedName>
        <fullName evidence="1">Sieve element occlusion N-terminal domain-containing protein</fullName>
    </recommendedName>
</protein>
<name>A0A2N9GCH8_FAGSY</name>
<dbReference type="EMBL" id="OIVN01001751">
    <property type="protein sequence ID" value="SPC97253.1"/>
    <property type="molecule type" value="Genomic_DNA"/>
</dbReference>
<sequence>MACKQIMLQVSTQQATEGELSVSIMDQIRETHDHAHADDNFDVESLLVVVRNILNGDTLVEDDSLGTAEAQLREKAHEASFIPPLIKQLSIEIASKDSGVEIPCKTTMSVLKRLSSYSWNAKAVLTLAAFASDYGEFWLLNQFNPSDKLVIECIFKLEKLFKNGDAKDVPALSTHMGDIPVYVYRSITTIVACSTQLFGLINDEDKTHKLSPFIKKINDTLDFLKMHIELYNNHMNYLELVKVMRNQRDIVVAFKELRFGTLIDGPANKKDGTEELKTKNVLLLFSSLSDDDISILKPIYKEISNQNQYKFVWIPIVDHWTDDMQKKFEMLQSEMPQWCIVHNFSFKLGIKYINEEWKFKDKPIVVVMNSQGIVQHPNALPMITISGAEAFPFTTEKEQELSNGVDWFGYLMSYISPEVLTLIKRRNHIIFYGGMDKELKQKFTNKAKALAKDLVMEKAQISIDLFCVEKGSKGCDNDRNILRDFWNCIASFKTHKEEVKKLLSYETKCGWAVWCKGSKFEDIGYGTTILKDLEEFEKPTQQLTELQNDEDWLGYLMIRIIPKEEKVLSWMEQGKHIFFYAGSDEKWKKEFSERLTALAKDPEILNANISIISYQMSMESTGMYGDYNKGIAGRFRFELLSPKNIAFKSAATQQEMKDLHSDGNGAGWAMLCKGYKLKVRGNSTKMWNVLELEEFNQYK</sequence>
<organism evidence="2">
    <name type="scientific">Fagus sylvatica</name>
    <name type="common">Beechnut</name>
    <dbReference type="NCBI Taxonomy" id="28930"/>
    <lineage>
        <taxon>Eukaryota</taxon>
        <taxon>Viridiplantae</taxon>
        <taxon>Streptophyta</taxon>
        <taxon>Embryophyta</taxon>
        <taxon>Tracheophyta</taxon>
        <taxon>Spermatophyta</taxon>
        <taxon>Magnoliopsida</taxon>
        <taxon>eudicotyledons</taxon>
        <taxon>Gunneridae</taxon>
        <taxon>Pentapetalae</taxon>
        <taxon>rosids</taxon>
        <taxon>fabids</taxon>
        <taxon>Fagales</taxon>
        <taxon>Fagaceae</taxon>
        <taxon>Fagus</taxon>
    </lineage>
</organism>
<accession>A0A2N9GCH8</accession>
<gene>
    <name evidence="2" type="ORF">FSB_LOCUS25135</name>
</gene>
<reference evidence="2" key="1">
    <citation type="submission" date="2018-02" db="EMBL/GenBank/DDBJ databases">
        <authorList>
            <person name="Cohen D.B."/>
            <person name="Kent A.D."/>
        </authorList>
    </citation>
    <scope>NUCLEOTIDE SEQUENCE</scope>
</reference>
<dbReference type="PANTHER" id="PTHR33232:SF18">
    <property type="entry name" value="PROTEIN SIEVE ELEMENT OCCLUSION B-LIKE"/>
    <property type="match status" value="1"/>
</dbReference>
<dbReference type="Pfam" id="PF14576">
    <property type="entry name" value="SEO_N"/>
    <property type="match status" value="2"/>
</dbReference>
<dbReference type="PANTHER" id="PTHR33232">
    <property type="entry name" value="PROTEIN SIEVE ELEMENT OCCLUSION B-LIKE"/>
    <property type="match status" value="1"/>
</dbReference>
<dbReference type="AlphaFoldDB" id="A0A2N9GCH8"/>
<dbReference type="GO" id="GO:0010088">
    <property type="term" value="P:phloem development"/>
    <property type="evidence" value="ECO:0007669"/>
    <property type="project" value="InterPro"/>
</dbReference>
<evidence type="ECO:0000313" key="2">
    <source>
        <dbReference type="EMBL" id="SPC97253.1"/>
    </source>
</evidence>
<dbReference type="InterPro" id="IPR027942">
    <property type="entry name" value="SEO_N"/>
</dbReference>
<evidence type="ECO:0000259" key="1">
    <source>
        <dbReference type="Pfam" id="PF14576"/>
    </source>
</evidence>
<feature type="domain" description="Sieve element occlusion N-terminal" evidence="1">
    <location>
        <begin position="150"/>
        <end position="236"/>
    </location>
</feature>
<feature type="domain" description="Sieve element occlusion N-terminal" evidence="1">
    <location>
        <begin position="23"/>
        <end position="149"/>
    </location>
</feature>
<dbReference type="InterPro" id="IPR039299">
    <property type="entry name" value="SEOA"/>
</dbReference>
<proteinExistence type="predicted"/>